<dbReference type="EMBL" id="SNRW01002711">
    <property type="protein sequence ID" value="KAA6391939.1"/>
    <property type="molecule type" value="Genomic_DNA"/>
</dbReference>
<reference evidence="1 2" key="1">
    <citation type="submission" date="2019-03" db="EMBL/GenBank/DDBJ databases">
        <title>Single cell metagenomics reveals metabolic interactions within the superorganism composed of flagellate Streblomastix strix and complex community of Bacteroidetes bacteria on its surface.</title>
        <authorList>
            <person name="Treitli S.C."/>
            <person name="Kolisko M."/>
            <person name="Husnik F."/>
            <person name="Keeling P."/>
            <person name="Hampl V."/>
        </authorList>
    </citation>
    <scope>NUCLEOTIDE SEQUENCE [LARGE SCALE GENOMIC DNA]</scope>
    <source>
        <strain evidence="1">ST1C</strain>
    </source>
</reference>
<organism evidence="1 2">
    <name type="scientific">Streblomastix strix</name>
    <dbReference type="NCBI Taxonomy" id="222440"/>
    <lineage>
        <taxon>Eukaryota</taxon>
        <taxon>Metamonada</taxon>
        <taxon>Preaxostyla</taxon>
        <taxon>Oxymonadida</taxon>
        <taxon>Streblomastigidae</taxon>
        <taxon>Streblomastix</taxon>
    </lineage>
</organism>
<feature type="non-terminal residue" evidence="1">
    <location>
        <position position="1"/>
    </location>
</feature>
<comment type="caution">
    <text evidence="1">The sequence shown here is derived from an EMBL/GenBank/DDBJ whole genome shotgun (WGS) entry which is preliminary data.</text>
</comment>
<evidence type="ECO:0000313" key="1">
    <source>
        <dbReference type="EMBL" id="KAA6391939.1"/>
    </source>
</evidence>
<evidence type="ECO:0000313" key="2">
    <source>
        <dbReference type="Proteomes" id="UP000324800"/>
    </source>
</evidence>
<protein>
    <submittedName>
        <fullName evidence="1">Uncharacterized protein</fullName>
    </submittedName>
</protein>
<name>A0A5J4WC39_9EUKA</name>
<dbReference type="AlphaFoldDB" id="A0A5J4WC39"/>
<accession>A0A5J4WC39</accession>
<proteinExistence type="predicted"/>
<gene>
    <name evidence="1" type="ORF">EZS28_012532</name>
</gene>
<dbReference type="Proteomes" id="UP000324800">
    <property type="component" value="Unassembled WGS sequence"/>
</dbReference>
<sequence length="61" mass="7176">EVDDDDEDVVQLEIQGEDEGEVEDANYGDNQLDCDEVYDDYYYIYDALNVEVDYQTADNYF</sequence>